<reference evidence="1 2" key="1">
    <citation type="journal article" date="2018" name="Nat. Genet.">
        <title>The Rosa genome provides new insights in the design of modern roses.</title>
        <authorList>
            <person name="Bendahmane M."/>
        </authorList>
    </citation>
    <scope>NUCLEOTIDE SEQUENCE [LARGE SCALE GENOMIC DNA]</scope>
    <source>
        <strain evidence="2">cv. Old Blush</strain>
    </source>
</reference>
<name>A0A2P6S2P9_ROSCH</name>
<keyword evidence="2" id="KW-1185">Reference proteome</keyword>
<evidence type="ECO:0000313" key="2">
    <source>
        <dbReference type="Proteomes" id="UP000238479"/>
    </source>
</evidence>
<gene>
    <name evidence="1" type="ORF">RchiOBHm_Chr2g0160981</name>
</gene>
<protein>
    <submittedName>
        <fullName evidence="1">Uncharacterized protein</fullName>
    </submittedName>
</protein>
<evidence type="ECO:0000313" key="1">
    <source>
        <dbReference type="EMBL" id="PRQ52936.1"/>
    </source>
</evidence>
<dbReference type="AlphaFoldDB" id="A0A2P6S2P9"/>
<dbReference type="Proteomes" id="UP000238479">
    <property type="component" value="Chromosome 2"/>
</dbReference>
<organism evidence="1 2">
    <name type="scientific">Rosa chinensis</name>
    <name type="common">China rose</name>
    <dbReference type="NCBI Taxonomy" id="74649"/>
    <lineage>
        <taxon>Eukaryota</taxon>
        <taxon>Viridiplantae</taxon>
        <taxon>Streptophyta</taxon>
        <taxon>Embryophyta</taxon>
        <taxon>Tracheophyta</taxon>
        <taxon>Spermatophyta</taxon>
        <taxon>Magnoliopsida</taxon>
        <taxon>eudicotyledons</taxon>
        <taxon>Gunneridae</taxon>
        <taxon>Pentapetalae</taxon>
        <taxon>rosids</taxon>
        <taxon>fabids</taxon>
        <taxon>Rosales</taxon>
        <taxon>Rosaceae</taxon>
        <taxon>Rosoideae</taxon>
        <taxon>Rosoideae incertae sedis</taxon>
        <taxon>Rosa</taxon>
    </lineage>
</organism>
<accession>A0A2P6S2P9</accession>
<dbReference type="EMBL" id="PDCK01000040">
    <property type="protein sequence ID" value="PRQ52936.1"/>
    <property type="molecule type" value="Genomic_DNA"/>
</dbReference>
<proteinExistence type="predicted"/>
<dbReference type="Gramene" id="PRQ52936">
    <property type="protein sequence ID" value="PRQ52936"/>
    <property type="gene ID" value="RchiOBHm_Chr2g0160981"/>
</dbReference>
<comment type="caution">
    <text evidence="1">The sequence shown here is derived from an EMBL/GenBank/DDBJ whole genome shotgun (WGS) entry which is preliminary data.</text>
</comment>
<sequence>MKLGHEVHHLSHLLLELCNVLGMVLLSLKQSPTEMQTWLSIVYNFFFFFLNS</sequence>